<keyword evidence="13 16" id="KW-0472">Membrane</keyword>
<keyword evidence="8" id="KW-1278">Translocase</keyword>
<comment type="catalytic activity">
    <reaction evidence="15">
        <text>a ubiquinone + NADH + 5 H(+)(in) = a ubiquinol + NAD(+) + 4 H(+)(out)</text>
        <dbReference type="Rhea" id="RHEA:29091"/>
        <dbReference type="Rhea" id="RHEA-COMP:9565"/>
        <dbReference type="Rhea" id="RHEA-COMP:9566"/>
        <dbReference type="ChEBI" id="CHEBI:15378"/>
        <dbReference type="ChEBI" id="CHEBI:16389"/>
        <dbReference type="ChEBI" id="CHEBI:17976"/>
        <dbReference type="ChEBI" id="CHEBI:57540"/>
        <dbReference type="ChEBI" id="CHEBI:57945"/>
        <dbReference type="EC" id="7.1.1.2"/>
    </reaction>
</comment>
<evidence type="ECO:0000256" key="3">
    <source>
        <dbReference type="ARBA" id="ARBA00012944"/>
    </source>
</evidence>
<evidence type="ECO:0000256" key="9">
    <source>
        <dbReference type="ARBA" id="ARBA00022982"/>
    </source>
</evidence>
<accession>A0A343A5E1</accession>
<evidence type="ECO:0000256" key="14">
    <source>
        <dbReference type="ARBA" id="ARBA00031019"/>
    </source>
</evidence>
<feature type="transmembrane region" description="Helical" evidence="16">
    <location>
        <begin position="7"/>
        <end position="31"/>
    </location>
</feature>
<dbReference type="PANTHER" id="PTHR11435">
    <property type="entry name" value="NADH UBIQUINONE OXIDOREDUCTASE SUBUNIT ND6"/>
    <property type="match status" value="1"/>
</dbReference>
<evidence type="ECO:0000313" key="17">
    <source>
        <dbReference type="EMBL" id="AOY39769.1"/>
    </source>
</evidence>
<comment type="subcellular location">
    <subcellularLocation>
        <location evidence="1">Mitochondrion membrane</location>
        <topology evidence="1">Multi-pass membrane protein</topology>
    </subcellularLocation>
</comment>
<evidence type="ECO:0000256" key="4">
    <source>
        <dbReference type="ARBA" id="ARBA00021095"/>
    </source>
</evidence>
<dbReference type="GO" id="GO:0031966">
    <property type="term" value="C:mitochondrial membrane"/>
    <property type="evidence" value="ECO:0007669"/>
    <property type="project" value="UniProtKB-SubCell"/>
</dbReference>
<sequence length="167" mass="19125">MFFSNWLLIILFLSMNHPLTLGFTLLIQTILMSISTGLLNYNFWFSYILFLVMISGLMIMFIYMTSIASNEKFSMPSSKLTSILTLSIITIIISSLTMDKFYSILVTLMPPMLNQSMNLLFPLISPLSKFINMPHLLMMLFLMNYLLLTLIVVVKITGLNEGALRQK</sequence>
<evidence type="ECO:0000256" key="11">
    <source>
        <dbReference type="ARBA" id="ARBA00023027"/>
    </source>
</evidence>
<keyword evidence="6" id="KW-0679">Respiratory chain</keyword>
<keyword evidence="12 17" id="KW-0496">Mitochondrion</keyword>
<evidence type="ECO:0000256" key="1">
    <source>
        <dbReference type="ARBA" id="ARBA00004225"/>
    </source>
</evidence>
<dbReference type="PANTHER" id="PTHR11435:SF1">
    <property type="entry name" value="NADH-UBIQUINONE OXIDOREDUCTASE CHAIN 6"/>
    <property type="match status" value="1"/>
</dbReference>
<evidence type="ECO:0000256" key="8">
    <source>
        <dbReference type="ARBA" id="ARBA00022967"/>
    </source>
</evidence>
<gene>
    <name evidence="17" type="primary">nad6</name>
</gene>
<keyword evidence="9" id="KW-0249">Electron transport</keyword>
<dbReference type="EMBL" id="KX035201">
    <property type="protein sequence ID" value="AOY39769.1"/>
    <property type="molecule type" value="Genomic_DNA"/>
</dbReference>
<evidence type="ECO:0000256" key="6">
    <source>
        <dbReference type="ARBA" id="ARBA00022660"/>
    </source>
</evidence>
<evidence type="ECO:0000256" key="5">
    <source>
        <dbReference type="ARBA" id="ARBA00022448"/>
    </source>
</evidence>
<dbReference type="InterPro" id="IPR050269">
    <property type="entry name" value="ComplexI_Subunit6"/>
</dbReference>
<feature type="transmembrane region" description="Helical" evidence="16">
    <location>
        <begin position="136"/>
        <end position="157"/>
    </location>
</feature>
<evidence type="ECO:0000256" key="10">
    <source>
        <dbReference type="ARBA" id="ARBA00022989"/>
    </source>
</evidence>
<keyword evidence="5" id="KW-0813">Transport</keyword>
<proteinExistence type="inferred from homology"/>
<geneLocation type="mitochondrion" evidence="17"/>
<name>A0A343A5E1_9CUCU</name>
<evidence type="ECO:0000256" key="16">
    <source>
        <dbReference type="SAM" id="Phobius"/>
    </source>
</evidence>
<organism evidence="17">
    <name type="scientific">Hylurgops palliatus</name>
    <dbReference type="NCBI Taxonomy" id="202000"/>
    <lineage>
        <taxon>Eukaryota</taxon>
        <taxon>Metazoa</taxon>
        <taxon>Ecdysozoa</taxon>
        <taxon>Arthropoda</taxon>
        <taxon>Hexapoda</taxon>
        <taxon>Insecta</taxon>
        <taxon>Pterygota</taxon>
        <taxon>Neoptera</taxon>
        <taxon>Endopterygota</taxon>
        <taxon>Coleoptera</taxon>
        <taxon>Polyphaga</taxon>
        <taxon>Cucujiformia</taxon>
        <taxon>Curculionidae</taxon>
        <taxon>Scolytinae</taxon>
        <taxon>Hylurgops</taxon>
    </lineage>
</organism>
<comment type="similarity">
    <text evidence="2">Belongs to the complex I subunit 6 family.</text>
</comment>
<dbReference type="AlphaFoldDB" id="A0A343A5E1"/>
<reference evidence="17" key="1">
    <citation type="submission" date="2016-04" db="EMBL/GenBank/DDBJ databases">
        <title>Mitochondria of Scolytid beetles.</title>
        <authorList>
            <person name="Miller K."/>
            <person name="Linard B."/>
            <person name="Vogler A.P."/>
        </authorList>
    </citation>
    <scope>NUCLEOTIDE SEQUENCE</scope>
</reference>
<keyword evidence="10 16" id="KW-1133">Transmembrane helix</keyword>
<keyword evidence="11" id="KW-0520">NAD</keyword>
<evidence type="ECO:0000256" key="15">
    <source>
        <dbReference type="ARBA" id="ARBA00049551"/>
    </source>
</evidence>
<evidence type="ECO:0000256" key="13">
    <source>
        <dbReference type="ARBA" id="ARBA00023136"/>
    </source>
</evidence>
<feature type="transmembrane region" description="Helical" evidence="16">
    <location>
        <begin position="43"/>
        <end position="68"/>
    </location>
</feature>
<dbReference type="EC" id="7.1.1.2" evidence="3"/>
<protein>
    <recommendedName>
        <fullName evidence="4">NADH-ubiquinone oxidoreductase chain 6</fullName>
        <ecNumber evidence="3">7.1.1.2</ecNumber>
    </recommendedName>
    <alternativeName>
        <fullName evidence="14">NADH dehydrogenase subunit 6</fullName>
    </alternativeName>
</protein>
<feature type="transmembrane region" description="Helical" evidence="16">
    <location>
        <begin position="80"/>
        <end position="98"/>
    </location>
</feature>
<evidence type="ECO:0000256" key="12">
    <source>
        <dbReference type="ARBA" id="ARBA00023128"/>
    </source>
</evidence>
<evidence type="ECO:0000256" key="2">
    <source>
        <dbReference type="ARBA" id="ARBA00005698"/>
    </source>
</evidence>
<dbReference type="GO" id="GO:0008137">
    <property type="term" value="F:NADH dehydrogenase (ubiquinone) activity"/>
    <property type="evidence" value="ECO:0007669"/>
    <property type="project" value="UniProtKB-EC"/>
</dbReference>
<evidence type="ECO:0000256" key="7">
    <source>
        <dbReference type="ARBA" id="ARBA00022692"/>
    </source>
</evidence>
<keyword evidence="7 16" id="KW-0812">Transmembrane</keyword>
<feature type="transmembrane region" description="Helical" evidence="16">
    <location>
        <begin position="104"/>
        <end position="124"/>
    </location>
</feature>